<organism evidence="3 4">
    <name type="scientific">Candida viswanathii</name>
    <dbReference type="NCBI Taxonomy" id="5486"/>
    <lineage>
        <taxon>Eukaryota</taxon>
        <taxon>Fungi</taxon>
        <taxon>Dikarya</taxon>
        <taxon>Ascomycota</taxon>
        <taxon>Saccharomycotina</taxon>
        <taxon>Pichiomycetes</taxon>
        <taxon>Debaryomycetaceae</taxon>
        <taxon>Candida/Lodderomyces clade</taxon>
        <taxon>Candida</taxon>
    </lineage>
</organism>
<keyword evidence="4" id="KW-1185">Reference proteome</keyword>
<dbReference type="InterPro" id="IPR029184">
    <property type="entry name" value="Sas4_dom"/>
</dbReference>
<comment type="caution">
    <text evidence="3">The sequence shown here is derived from an EMBL/GenBank/DDBJ whole genome shotgun (WGS) entry which is preliminary data.</text>
</comment>
<evidence type="ECO:0000259" key="2">
    <source>
        <dbReference type="Pfam" id="PF15460"/>
    </source>
</evidence>
<dbReference type="OrthoDB" id="1938992at2759"/>
<evidence type="ECO:0000256" key="1">
    <source>
        <dbReference type="SAM" id="MobiDB-lite"/>
    </source>
</evidence>
<proteinExistence type="predicted"/>
<dbReference type="InterPro" id="IPR038988">
    <property type="entry name" value="Sas4"/>
</dbReference>
<dbReference type="AlphaFoldDB" id="A0A367XQN6"/>
<dbReference type="GO" id="GO:0004402">
    <property type="term" value="F:histone acetyltransferase activity"/>
    <property type="evidence" value="ECO:0007669"/>
    <property type="project" value="TreeGrafter"/>
</dbReference>
<name>A0A367XQN6_9ASCO</name>
<feature type="region of interest" description="Disordered" evidence="1">
    <location>
        <begin position="282"/>
        <end position="306"/>
    </location>
</feature>
<dbReference type="Proteomes" id="UP000253472">
    <property type="component" value="Unassembled WGS sequence"/>
</dbReference>
<feature type="domain" description="Something about silencing protein 4" evidence="2">
    <location>
        <begin position="112"/>
        <end position="208"/>
    </location>
</feature>
<protein>
    <recommendedName>
        <fullName evidence="2">Something about silencing protein 4 domain-containing protein</fullName>
    </recommendedName>
</protein>
<sequence>MAVMEPHRHRRRRHQQEEEATSTNGNGESSSRKLRSTTAKPKASDAVLFDFDNVNEYLHNNKPIVISTTNRKAGQSPYNHYGHNTSQLPKLPVRTGVSQTSRALPRKSAKTDPLPDSLYEIFHRKMRRNEKQMTNEERIKNLWELDTLQSHLEDLNQLHWFRALPAITSIKDVKDYDELERKRDLTISEIERLLRKHDIWRKRQELFNNDVKSYINYGNDESDPEYDIPIDQLRNHRQWERRQRYGPIVKLNLNGKYCLVIDPLAPPKIIEVEQEDAPCRSLRRDTQIERGEDVDTTKEEEADDDEVDDYDDIEEVYEHIGTPKRKRPRYNGRVRLEDVDDVSGIDFETGESRFFGTEFVDLPTYKNGYQLPISLKNWINRR</sequence>
<dbReference type="STRING" id="5486.A0A367XQN6"/>
<dbReference type="PANTHER" id="PTHR38422:SF1">
    <property type="entry name" value="SOMETHING ABOUT SILENCING PROTEIN 4"/>
    <property type="match status" value="1"/>
</dbReference>
<dbReference type="EMBL" id="QLNQ01000029">
    <property type="protein sequence ID" value="RCK55935.1"/>
    <property type="molecule type" value="Genomic_DNA"/>
</dbReference>
<feature type="compositionally biased region" description="Basic and acidic residues" evidence="1">
    <location>
        <begin position="282"/>
        <end position="299"/>
    </location>
</feature>
<feature type="region of interest" description="Disordered" evidence="1">
    <location>
        <begin position="1"/>
        <end position="42"/>
    </location>
</feature>
<gene>
    <name evidence="3" type="ORF">Cantr_06015</name>
</gene>
<dbReference type="Pfam" id="PF15460">
    <property type="entry name" value="SAS4"/>
    <property type="match status" value="1"/>
</dbReference>
<reference evidence="3 4" key="1">
    <citation type="submission" date="2018-06" db="EMBL/GenBank/DDBJ databases">
        <title>Whole genome sequencing of Candida tropicalis (genome annotated by CSBL at Korea University).</title>
        <authorList>
            <person name="Ahn J."/>
        </authorList>
    </citation>
    <scope>NUCLEOTIDE SEQUENCE [LARGE SCALE GENOMIC DNA]</scope>
    <source>
        <strain evidence="3 4">ATCC 20962</strain>
    </source>
</reference>
<dbReference type="PANTHER" id="PTHR38422">
    <property type="entry name" value="SOMETHING ABOUT SILENCING PROTEIN 4"/>
    <property type="match status" value="1"/>
</dbReference>
<evidence type="ECO:0000313" key="4">
    <source>
        <dbReference type="Proteomes" id="UP000253472"/>
    </source>
</evidence>
<dbReference type="GO" id="GO:0033255">
    <property type="term" value="C:SAS acetyltransferase complex"/>
    <property type="evidence" value="ECO:0007669"/>
    <property type="project" value="InterPro"/>
</dbReference>
<evidence type="ECO:0000313" key="3">
    <source>
        <dbReference type="EMBL" id="RCK55935.1"/>
    </source>
</evidence>
<accession>A0A367XQN6</accession>